<protein>
    <submittedName>
        <fullName evidence="1">Uncharacterized protein</fullName>
    </submittedName>
</protein>
<feature type="non-terminal residue" evidence="1">
    <location>
        <position position="1"/>
    </location>
</feature>
<keyword evidence="2" id="KW-1185">Reference proteome</keyword>
<proteinExistence type="predicted"/>
<evidence type="ECO:0000313" key="1">
    <source>
        <dbReference type="EMBL" id="EMP56802.1"/>
    </source>
</evidence>
<dbReference type="Proteomes" id="UP000011960">
    <property type="component" value="Unassembled WGS sequence"/>
</dbReference>
<gene>
    <name evidence="1" type="ORF">MSNKSG1_05691</name>
</gene>
<comment type="caution">
    <text evidence="1">The sequence shown here is derived from an EMBL/GenBank/DDBJ whole genome shotgun (WGS) entry which is preliminary data.</text>
</comment>
<dbReference type="AlphaFoldDB" id="M7DGK6"/>
<reference evidence="1 2" key="1">
    <citation type="journal article" date="2013" name="Genome Announc.">
        <title>Genome Sequence of Hydrothermal Arsenic-Respiring Bacterium Marinobacter santoriniensis NKSG1T.</title>
        <authorList>
            <person name="Handley K.M."/>
            <person name="Upton M."/>
            <person name="Beatson S.A."/>
            <person name="Hery M."/>
            <person name="Lloyd J.R."/>
        </authorList>
    </citation>
    <scope>NUCLEOTIDE SEQUENCE [LARGE SCALE GENOMIC DNA]</scope>
    <source>
        <strain evidence="1 2">NKSG1</strain>
    </source>
</reference>
<dbReference type="EMBL" id="APAT01000013">
    <property type="protein sequence ID" value="EMP56802.1"/>
    <property type="molecule type" value="Genomic_DNA"/>
</dbReference>
<accession>M7DGK6</accession>
<sequence>CLDCRCITPLNSTHVVRQQIFDIRDLAVLSEVLGQKKDSGAASALVSMNDVRLDRNLTSFGRLLAAVWSREIKGHLFWSADALSIEIDESTLDNWLGAELRGQCSGNLECYRVMAALHCGKSKLMSLVSAGRLECVDWVRGGRDQIVGASYLAYVESLAGH</sequence>
<organism evidence="1 2">
    <name type="scientific">Marinobacter santoriniensis NKSG1</name>
    <dbReference type="NCBI Taxonomy" id="1288826"/>
    <lineage>
        <taxon>Bacteria</taxon>
        <taxon>Pseudomonadati</taxon>
        <taxon>Pseudomonadota</taxon>
        <taxon>Gammaproteobacteria</taxon>
        <taxon>Pseudomonadales</taxon>
        <taxon>Marinobacteraceae</taxon>
        <taxon>Marinobacter</taxon>
    </lineage>
</organism>
<evidence type="ECO:0000313" key="2">
    <source>
        <dbReference type="Proteomes" id="UP000011960"/>
    </source>
</evidence>
<name>M7DGK6_9GAMM</name>
<dbReference type="RefSeq" id="WP_008938292.1">
    <property type="nucleotide sequence ID" value="NZ_APAT01000013.1"/>
</dbReference>